<dbReference type="SMART" id="SM00382">
    <property type="entry name" value="AAA"/>
    <property type="match status" value="1"/>
</dbReference>
<gene>
    <name evidence="7" type="ORF">ACFO4O_04065</name>
</gene>
<reference evidence="8" key="1">
    <citation type="journal article" date="2019" name="Int. J. Syst. Evol. Microbiol.">
        <title>The Global Catalogue of Microorganisms (GCM) 10K type strain sequencing project: providing services to taxonomists for standard genome sequencing and annotation.</title>
        <authorList>
            <consortium name="The Broad Institute Genomics Platform"/>
            <consortium name="The Broad Institute Genome Sequencing Center for Infectious Disease"/>
            <person name="Wu L."/>
            <person name="Ma J."/>
        </authorList>
    </citation>
    <scope>NUCLEOTIDE SEQUENCE [LARGE SCALE GENOMIC DNA]</scope>
    <source>
        <strain evidence="8">KACC 12507</strain>
    </source>
</reference>
<dbReference type="Gene3D" id="1.20.272.10">
    <property type="match status" value="1"/>
</dbReference>
<comment type="caution">
    <text evidence="7">The sequence shown here is derived from an EMBL/GenBank/DDBJ whole genome shotgun (WGS) entry which is preliminary data.</text>
</comment>
<dbReference type="InterPro" id="IPR003959">
    <property type="entry name" value="ATPase_AAA_core"/>
</dbReference>
<dbReference type="Proteomes" id="UP001595897">
    <property type="component" value="Unassembled WGS sequence"/>
</dbReference>
<name>A0ABV9LT52_9ALTE</name>
<evidence type="ECO:0000259" key="6">
    <source>
        <dbReference type="SMART" id="SM00382"/>
    </source>
</evidence>
<protein>
    <recommendedName>
        <fullName evidence="3">Replication-associated recombination protein A</fullName>
    </recommendedName>
</protein>
<dbReference type="Gene3D" id="3.40.50.300">
    <property type="entry name" value="P-loop containing nucleotide triphosphate hydrolases"/>
    <property type="match status" value="1"/>
</dbReference>
<dbReference type="InterPro" id="IPR051314">
    <property type="entry name" value="AAA_ATPase_RarA/MGS1/WRNIP1"/>
</dbReference>
<dbReference type="InterPro" id="IPR003593">
    <property type="entry name" value="AAA+_ATPase"/>
</dbReference>
<evidence type="ECO:0000313" key="7">
    <source>
        <dbReference type="EMBL" id="MFC4699334.1"/>
    </source>
</evidence>
<dbReference type="InterPro" id="IPR008921">
    <property type="entry name" value="DNA_pol3_clamp-load_cplx_C"/>
</dbReference>
<dbReference type="CDD" id="cd00009">
    <property type="entry name" value="AAA"/>
    <property type="match status" value="1"/>
</dbReference>
<evidence type="ECO:0000256" key="2">
    <source>
        <dbReference type="ARBA" id="ARBA00008959"/>
    </source>
</evidence>
<dbReference type="RefSeq" id="WP_382406083.1">
    <property type="nucleotide sequence ID" value="NZ_JBHSGU010000002.1"/>
</dbReference>
<dbReference type="InterPro" id="IPR027417">
    <property type="entry name" value="P-loop_NTPase"/>
</dbReference>
<dbReference type="InterPro" id="IPR032423">
    <property type="entry name" value="AAA_assoc_2"/>
</dbReference>
<accession>A0ABV9LT52</accession>
<dbReference type="CDD" id="cd18139">
    <property type="entry name" value="HLD_clamp_RarA"/>
    <property type="match status" value="1"/>
</dbReference>
<dbReference type="Pfam" id="PF16193">
    <property type="entry name" value="AAA_assoc_2"/>
    <property type="match status" value="1"/>
</dbReference>
<evidence type="ECO:0000313" key="8">
    <source>
        <dbReference type="Proteomes" id="UP001595897"/>
    </source>
</evidence>
<keyword evidence="8" id="KW-1185">Reference proteome</keyword>
<dbReference type="SUPFAM" id="SSF52540">
    <property type="entry name" value="P-loop containing nucleoside triphosphate hydrolases"/>
    <property type="match status" value="1"/>
</dbReference>
<sequence>MSEHGPLASLLRPQGFDDFVGNEALTGEQGVLRRLADAQDTPSMILWGPPGCGKTSLVHIFENTLDAEVIVLSAISAGVKDIKQIAHDAQAQQSGMFAKTTIVFVDEIHRFNKSQQDAFLPYVESGVIKLIGATTENPAFSINRALLSRMRVFTLNAIDSAAMQRLCTRALNYLSAQPNYLSSKLTISKDALDALVLYADGDARKCLNSIEIAAKLAQANEDGERVIEHAILEAAVGESIAAFDKQGDHYYDLLSAFHKSIRGSSVDASLYWYARMLVANTDVTPICRRLLAIASEDIGNADPKALQICLNAWDIYHRVGSAEGERAIAQAVIYCALAPKSNAVYNAFKAAKRDALRYNKHAVPLHLRNAPTSLAKEAGHGKHYEYPHNNEQAYAVGVNYFPEGMEATQYYAPNPRGFEKQLMQKIAYLKSLEDGGTQ</sequence>
<keyword evidence="5" id="KW-0067">ATP-binding</keyword>
<feature type="domain" description="AAA+ ATPase" evidence="6">
    <location>
        <begin position="40"/>
        <end position="159"/>
    </location>
</feature>
<dbReference type="PANTHER" id="PTHR13779">
    <property type="entry name" value="WERNER HELICASE-INTERACTING PROTEIN 1 FAMILY MEMBER"/>
    <property type="match status" value="1"/>
</dbReference>
<evidence type="ECO:0000256" key="4">
    <source>
        <dbReference type="ARBA" id="ARBA00022741"/>
    </source>
</evidence>
<dbReference type="PANTHER" id="PTHR13779:SF7">
    <property type="entry name" value="ATPASE WRNIP1"/>
    <property type="match status" value="1"/>
</dbReference>
<evidence type="ECO:0000256" key="3">
    <source>
        <dbReference type="ARBA" id="ARBA00020776"/>
    </source>
</evidence>
<dbReference type="SUPFAM" id="SSF48019">
    <property type="entry name" value="post-AAA+ oligomerization domain-like"/>
    <property type="match status" value="1"/>
</dbReference>
<dbReference type="Gene3D" id="1.10.3710.10">
    <property type="entry name" value="DNA polymerase III clamp loader subunits, C-terminal domain"/>
    <property type="match status" value="1"/>
</dbReference>
<evidence type="ECO:0000256" key="1">
    <source>
        <dbReference type="ARBA" id="ARBA00002393"/>
    </source>
</evidence>
<dbReference type="InterPro" id="IPR021886">
    <property type="entry name" value="MgsA_C"/>
</dbReference>
<dbReference type="Gene3D" id="1.10.8.60">
    <property type="match status" value="1"/>
</dbReference>
<comment type="function">
    <text evidence="1">DNA-dependent ATPase that plays important roles in cellular responses to stalled DNA replication processes.</text>
</comment>
<comment type="similarity">
    <text evidence="2">Belongs to the AAA ATPase family. RarA/MGS1/WRNIP1 subfamily.</text>
</comment>
<evidence type="ECO:0000256" key="5">
    <source>
        <dbReference type="ARBA" id="ARBA00022840"/>
    </source>
</evidence>
<proteinExistence type="inferred from homology"/>
<organism evidence="7 8">
    <name type="scientific">Glaciecola siphonariae</name>
    <dbReference type="NCBI Taxonomy" id="521012"/>
    <lineage>
        <taxon>Bacteria</taxon>
        <taxon>Pseudomonadati</taxon>
        <taxon>Pseudomonadota</taxon>
        <taxon>Gammaproteobacteria</taxon>
        <taxon>Alteromonadales</taxon>
        <taxon>Alteromonadaceae</taxon>
        <taxon>Glaciecola</taxon>
    </lineage>
</organism>
<dbReference type="EMBL" id="JBHSGU010000002">
    <property type="protein sequence ID" value="MFC4699334.1"/>
    <property type="molecule type" value="Genomic_DNA"/>
</dbReference>
<dbReference type="Pfam" id="PF00004">
    <property type="entry name" value="AAA"/>
    <property type="match status" value="1"/>
</dbReference>
<keyword evidence="4" id="KW-0547">Nucleotide-binding</keyword>
<dbReference type="Pfam" id="PF12002">
    <property type="entry name" value="MgsA_C"/>
    <property type="match status" value="1"/>
</dbReference>